<proteinExistence type="predicted"/>
<sequence>MYESEDEDICPVCEGECTCNNITESVTAYSFEEFNRQQQQSKVASTSAAARQKLRRRFPKDSDPLRQRALVVPRLQSLKLKIPSQSKHDAEHTLSDSSNSTIDAPSGPQLARFNLSKHPNGGASGSVTPRHALDDRISPTNAPGKVIPPKVIAKSKGKGKQPIERKPAPVTKKATSTTVKKSTATNTKKPTLVNSKKRKLGRPHKKRVRETTSESSLSDFDDFDEDDFVPFRSSGQTHQKQAVNGPVSDFPTFVSASVFGDSEDEVVLPARIQKQRDYY</sequence>
<name>A0A8H8SSP1_9AGAM</name>
<dbReference type="EMBL" id="CP059659">
    <property type="protein sequence ID" value="QRW16991.1"/>
    <property type="molecule type" value="Genomic_DNA"/>
</dbReference>
<dbReference type="GeneID" id="67027272"/>
<accession>A0A8H8SSP1</accession>
<feature type="compositionally biased region" description="Basic residues" evidence="1">
    <location>
        <begin position="195"/>
        <end position="208"/>
    </location>
</feature>
<evidence type="ECO:0000256" key="1">
    <source>
        <dbReference type="SAM" id="MobiDB-lite"/>
    </source>
</evidence>
<dbReference type="Proteomes" id="UP000650533">
    <property type="component" value="Chromosome 2"/>
</dbReference>
<feature type="region of interest" description="Disordered" evidence="1">
    <location>
        <begin position="228"/>
        <end position="247"/>
    </location>
</feature>
<protein>
    <submittedName>
        <fullName evidence="2">Uncharacterized protein</fullName>
    </submittedName>
</protein>
<dbReference type="RefSeq" id="XP_043177228.1">
    <property type="nucleotide sequence ID" value="XM_043324809.1"/>
</dbReference>
<dbReference type="AlphaFoldDB" id="A0A8H8SSP1"/>
<organism evidence="2 3">
    <name type="scientific">Rhizoctonia solani</name>
    <dbReference type="NCBI Taxonomy" id="456999"/>
    <lineage>
        <taxon>Eukaryota</taxon>
        <taxon>Fungi</taxon>
        <taxon>Dikarya</taxon>
        <taxon>Basidiomycota</taxon>
        <taxon>Agaricomycotina</taxon>
        <taxon>Agaricomycetes</taxon>
        <taxon>Cantharellales</taxon>
        <taxon>Ceratobasidiaceae</taxon>
        <taxon>Rhizoctonia</taxon>
    </lineage>
</organism>
<gene>
    <name evidence="2" type="ORF">RhiXN_04993</name>
</gene>
<evidence type="ECO:0000313" key="3">
    <source>
        <dbReference type="Proteomes" id="UP000650533"/>
    </source>
</evidence>
<dbReference type="KEGG" id="rsx:RhiXN_04993"/>
<feature type="compositionally biased region" description="Low complexity" evidence="1">
    <location>
        <begin position="168"/>
        <end position="189"/>
    </location>
</feature>
<evidence type="ECO:0000313" key="2">
    <source>
        <dbReference type="EMBL" id="QRW16991.1"/>
    </source>
</evidence>
<feature type="region of interest" description="Disordered" evidence="1">
    <location>
        <begin position="81"/>
        <end position="223"/>
    </location>
</feature>
<feature type="compositionally biased region" description="Polar residues" evidence="1">
    <location>
        <begin position="233"/>
        <end position="242"/>
    </location>
</feature>
<reference evidence="2" key="1">
    <citation type="submission" date="2020-05" db="EMBL/GenBank/DDBJ databases">
        <title>Evolutionary and genomic comparisons of hybrid uninucleate and nonhybrid Rhizoctonia fungi.</title>
        <authorList>
            <person name="Li C."/>
            <person name="Chen X."/>
        </authorList>
    </citation>
    <scope>NUCLEOTIDE SEQUENCE</scope>
    <source>
        <strain evidence="2">AG-1 IA</strain>
    </source>
</reference>